<evidence type="ECO:0000313" key="5">
    <source>
        <dbReference type="EMBL" id="MBL3656205.1"/>
    </source>
</evidence>
<evidence type="ECO:0000313" key="6">
    <source>
        <dbReference type="Proteomes" id="UP000659388"/>
    </source>
</evidence>
<dbReference type="AlphaFoldDB" id="A0A937F8G2"/>
<dbReference type="PANTHER" id="PTHR43046">
    <property type="entry name" value="GDP-MANNOSE MANNOSYL HYDROLASE"/>
    <property type="match status" value="1"/>
</dbReference>
<reference evidence="5" key="1">
    <citation type="submission" date="2021-01" db="EMBL/GenBank/DDBJ databases">
        <title>Fulvivirga kasyanovii gen. nov., sp nov., a novel member of the phylum Bacteroidetes isolated from seawater in a mussel farm.</title>
        <authorList>
            <person name="Zhao L.-H."/>
            <person name="Wang Z.-J."/>
        </authorList>
    </citation>
    <scope>NUCLEOTIDE SEQUENCE</scope>
    <source>
        <strain evidence="5">2943</strain>
    </source>
</reference>
<evidence type="ECO:0000259" key="4">
    <source>
        <dbReference type="PROSITE" id="PS51462"/>
    </source>
</evidence>
<gene>
    <name evidence="5" type="ORF">JL102_08690</name>
</gene>
<sequence>MKNIVEQSFGNKIRLRVCGLCFKQDELLLVKHKGVGAKGILWTPPGGGVEFGESAEEALKREFEEETGLKVAIKEFLFANEVITPPLHAVELFFLVEITSGTLCLGSDPELSKENQVMKAIKFVTFSELKIMDPKTIHNTLHGVTDKKSLLNMHGYFKF</sequence>
<dbReference type="GO" id="GO:0016787">
    <property type="term" value="F:hydrolase activity"/>
    <property type="evidence" value="ECO:0007669"/>
    <property type="project" value="UniProtKB-KW"/>
</dbReference>
<keyword evidence="6" id="KW-1185">Reference proteome</keyword>
<proteinExistence type="inferred from homology"/>
<dbReference type="SUPFAM" id="SSF55811">
    <property type="entry name" value="Nudix"/>
    <property type="match status" value="1"/>
</dbReference>
<dbReference type="InterPro" id="IPR020084">
    <property type="entry name" value="NUDIX_hydrolase_CS"/>
</dbReference>
<dbReference type="InterPro" id="IPR015797">
    <property type="entry name" value="NUDIX_hydrolase-like_dom_sf"/>
</dbReference>
<dbReference type="InterPro" id="IPR020476">
    <property type="entry name" value="Nudix_hydrolase"/>
</dbReference>
<dbReference type="PRINTS" id="PR00502">
    <property type="entry name" value="NUDIXFAMILY"/>
</dbReference>
<dbReference type="Gene3D" id="3.90.79.10">
    <property type="entry name" value="Nucleoside Triphosphate Pyrophosphohydrolase"/>
    <property type="match status" value="1"/>
</dbReference>
<dbReference type="Proteomes" id="UP000659388">
    <property type="component" value="Unassembled WGS sequence"/>
</dbReference>
<dbReference type="PROSITE" id="PS51462">
    <property type="entry name" value="NUDIX"/>
    <property type="match status" value="1"/>
</dbReference>
<protein>
    <submittedName>
        <fullName evidence="5">NUDIX hydrolase</fullName>
    </submittedName>
</protein>
<feature type="domain" description="Nudix hydrolase" evidence="4">
    <location>
        <begin position="12"/>
        <end position="146"/>
    </location>
</feature>
<comment type="caution">
    <text evidence="5">The sequence shown here is derived from an EMBL/GenBank/DDBJ whole genome shotgun (WGS) entry which is preliminary data.</text>
</comment>
<organism evidence="5 6">
    <name type="scientific">Fulvivirga sediminis</name>
    <dbReference type="NCBI Taxonomy" id="2803949"/>
    <lineage>
        <taxon>Bacteria</taxon>
        <taxon>Pseudomonadati</taxon>
        <taxon>Bacteroidota</taxon>
        <taxon>Cytophagia</taxon>
        <taxon>Cytophagales</taxon>
        <taxon>Fulvivirgaceae</taxon>
        <taxon>Fulvivirga</taxon>
    </lineage>
</organism>
<accession>A0A937F8G2</accession>
<dbReference type="EMBL" id="JAESIY010000004">
    <property type="protein sequence ID" value="MBL3656205.1"/>
    <property type="molecule type" value="Genomic_DNA"/>
</dbReference>
<dbReference type="PROSITE" id="PS00893">
    <property type="entry name" value="NUDIX_BOX"/>
    <property type="match status" value="1"/>
</dbReference>
<evidence type="ECO:0000256" key="2">
    <source>
        <dbReference type="ARBA" id="ARBA00022801"/>
    </source>
</evidence>
<evidence type="ECO:0000256" key="1">
    <source>
        <dbReference type="ARBA" id="ARBA00001946"/>
    </source>
</evidence>
<comment type="cofactor">
    <cofactor evidence="1">
        <name>Mg(2+)</name>
        <dbReference type="ChEBI" id="CHEBI:18420"/>
    </cofactor>
</comment>
<comment type="similarity">
    <text evidence="3">Belongs to the Nudix hydrolase family.</text>
</comment>
<dbReference type="PANTHER" id="PTHR43046:SF14">
    <property type="entry name" value="MUTT_NUDIX FAMILY PROTEIN"/>
    <property type="match status" value="1"/>
</dbReference>
<name>A0A937F8G2_9BACT</name>
<dbReference type="Pfam" id="PF00293">
    <property type="entry name" value="NUDIX"/>
    <property type="match status" value="1"/>
</dbReference>
<keyword evidence="2 3" id="KW-0378">Hydrolase</keyword>
<evidence type="ECO:0000256" key="3">
    <source>
        <dbReference type="RuleBase" id="RU003476"/>
    </source>
</evidence>
<dbReference type="InterPro" id="IPR000086">
    <property type="entry name" value="NUDIX_hydrolase_dom"/>
</dbReference>
<dbReference type="CDD" id="cd18880">
    <property type="entry name" value="NUDIX_ADPRase"/>
    <property type="match status" value="1"/>
</dbReference>
<dbReference type="RefSeq" id="WP_202243996.1">
    <property type="nucleotide sequence ID" value="NZ_JAESIY010000004.1"/>
</dbReference>